<dbReference type="Gene3D" id="2.40.160.190">
    <property type="match status" value="1"/>
</dbReference>
<organism evidence="2 3">
    <name type="scientific">Paramuribaculum intestinale</name>
    <dbReference type="NCBI Taxonomy" id="2094151"/>
    <lineage>
        <taxon>Bacteria</taxon>
        <taxon>Pseudomonadati</taxon>
        <taxon>Bacteroidota</taxon>
        <taxon>Bacteroidia</taxon>
        <taxon>Bacteroidales</taxon>
        <taxon>Muribaculaceae</taxon>
        <taxon>Paramuribaculum</taxon>
    </lineage>
</organism>
<gene>
    <name evidence="2" type="ORF">C5O25_06885</name>
</gene>
<name>A0A2V1IZ65_9BACT</name>
<dbReference type="EMBL" id="PUBV01000011">
    <property type="protein sequence ID" value="PWB07630.1"/>
    <property type="molecule type" value="Genomic_DNA"/>
</dbReference>
<evidence type="ECO:0000313" key="2">
    <source>
        <dbReference type="EMBL" id="PWB07630.1"/>
    </source>
</evidence>
<dbReference type="CDD" id="cd12871">
    <property type="entry name" value="Bacuni_01323_like"/>
    <property type="match status" value="1"/>
</dbReference>
<evidence type="ECO:0000313" key="3">
    <source>
        <dbReference type="Proteomes" id="UP000244925"/>
    </source>
</evidence>
<feature type="chain" id="PRO_5015890248" evidence="1">
    <location>
        <begin position="21"/>
        <end position="276"/>
    </location>
</feature>
<dbReference type="Proteomes" id="UP000244925">
    <property type="component" value="Unassembled WGS sequence"/>
</dbReference>
<dbReference type="GeneID" id="93425781"/>
<protein>
    <submittedName>
        <fullName evidence="2">DUF4595 domain-containing protein</fullName>
    </submittedName>
</protein>
<evidence type="ECO:0000256" key="1">
    <source>
        <dbReference type="SAM" id="SignalP"/>
    </source>
</evidence>
<keyword evidence="1" id="KW-0732">Signal</keyword>
<dbReference type="PROSITE" id="PS51257">
    <property type="entry name" value="PROKAR_LIPOPROTEIN"/>
    <property type="match status" value="1"/>
</dbReference>
<reference evidence="3" key="1">
    <citation type="submission" date="2018-02" db="EMBL/GenBank/DDBJ databases">
        <authorList>
            <person name="Clavel T."/>
            <person name="Strowig T."/>
        </authorList>
    </citation>
    <scope>NUCLEOTIDE SEQUENCE [LARGE SCALE GENOMIC DNA]</scope>
    <source>
        <strain evidence="3">DSM 100764</strain>
    </source>
</reference>
<accession>A0A2V1IZ65</accession>
<sequence>MYRKMFIAAVAALAVTPVLTSCGDDKETVEEEITEAQIVPMRVFTSGVPVKVGDLNITVDQTARVCSMSDNSNEITFTYLSGNASGHGHYDLSMTVKSHSGATTQCYFTINEDLIVSHCTEVGPSGTKEWDFVYNNQDRLEQIKVSGHADWNVANFTYYMQSIGKVAYGNEGDETPNTITISNALSKTNKGCIMLFADNYGLDIGNMHYAYYAGLLGRASVNLPAKRVFLSADKSTTDTHEYEWELKGDKMPARCTVTDYNQDGTTRGQRTIEIGW</sequence>
<dbReference type="AlphaFoldDB" id="A0A2V1IZ65"/>
<comment type="caution">
    <text evidence="2">The sequence shown here is derived from an EMBL/GenBank/DDBJ whole genome shotgun (WGS) entry which is preliminary data.</text>
</comment>
<feature type="signal peptide" evidence="1">
    <location>
        <begin position="1"/>
        <end position="20"/>
    </location>
</feature>
<proteinExistence type="predicted"/>
<keyword evidence="3" id="KW-1185">Reference proteome</keyword>
<dbReference type="RefSeq" id="WP_107036005.1">
    <property type="nucleotide sequence ID" value="NZ_CAONGC010000026.1"/>
</dbReference>